<dbReference type="Pfam" id="PF21986">
    <property type="entry name" value="AH_C"/>
    <property type="match status" value="1"/>
</dbReference>
<dbReference type="InterPro" id="IPR000120">
    <property type="entry name" value="Amidase"/>
</dbReference>
<sequence length="606" mass="64850">MLTTTGWTLGEWQQAYRQGAKPTTLLMTLLETLEIMDDKAWISLVSKEALTQALISLEHRLTQAAGDFKQLPLFGIPFAVKDNIDVVGFATTCACPEFAYPASDNATVVAKLIAAGAVVMGKTNLDQFATGLVGTRSPYGVVDNSFNADFISGGSSSGSAVVVAKGLVPFALGTDTAGSGRVPAGLNNIVGLKPSCGWLSTKGVFPACRSLDCVSVFALSVDDADYVTRLAAGYDEQDPYSRPLPDAIVGALPKQITFAVPEPLQWFGDELAQQAFERTLSQLTALGVVLKKVDFQPFQQAAALLYEGAWLAERYAALESWFAKQPDTIHPVVRGIIEQAQTTSAVQAFKGQYRLAELKRTVAQIYADVDALLVPTTASIYTQEAVLADPITLNSQLGTYTNFVNLLDGCALALPAGLRADGLPFGITLIAPAWHDAQLAEFGRRWQQEAPWTTGALQKTLAHIPLTPAQPLSVPHLTLAVVGAHLTSMPLNYQLQERGAVLLEQTTTADCYQLYALAETTPPKPGLLRVESGQGSAIIVELWSMPVAHFGSFVSLIPAPLGIGTLLLADGREVKGFICEPWALAKAQNISEFGGWRAFIASKNKP</sequence>
<dbReference type="NCBIfam" id="TIGR02713">
    <property type="entry name" value="allophanate_hyd"/>
    <property type="match status" value="1"/>
</dbReference>
<dbReference type="Gene3D" id="1.20.58.1700">
    <property type="match status" value="1"/>
</dbReference>
<dbReference type="InterPro" id="IPR053844">
    <property type="entry name" value="AH_C"/>
</dbReference>
<keyword evidence="4" id="KW-1185">Reference proteome</keyword>
<evidence type="ECO:0000259" key="2">
    <source>
        <dbReference type="Pfam" id="PF21986"/>
    </source>
</evidence>
<comment type="caution">
    <text evidence="3">The sequence shown here is derived from an EMBL/GenBank/DDBJ whole genome shotgun (WGS) entry which is preliminary data.</text>
</comment>
<dbReference type="Proteomes" id="UP000244223">
    <property type="component" value="Unassembled WGS sequence"/>
</dbReference>
<protein>
    <submittedName>
        <fullName evidence="3">Allophanate hydrolase</fullName>
    </submittedName>
</protein>
<reference evidence="3 4" key="1">
    <citation type="submission" date="2018-04" db="EMBL/GenBank/DDBJ databases">
        <title>Genomic Encyclopedia of Archaeal and Bacterial Type Strains, Phase II (KMG-II): from individual species to whole genera.</title>
        <authorList>
            <person name="Goeker M."/>
        </authorList>
    </citation>
    <scope>NUCLEOTIDE SEQUENCE [LARGE SCALE GENOMIC DNA]</scope>
    <source>
        <strain evidence="3 4">DSM 5822</strain>
    </source>
</reference>
<dbReference type="AlphaFoldDB" id="A0A2T5IYA0"/>
<keyword evidence="3" id="KW-0378">Hydrolase</keyword>
<dbReference type="PANTHER" id="PTHR11895">
    <property type="entry name" value="TRANSAMIDASE"/>
    <property type="match status" value="1"/>
</dbReference>
<dbReference type="OrthoDB" id="9811471at2"/>
<dbReference type="RefSeq" id="WP_107866119.1">
    <property type="nucleotide sequence ID" value="NZ_QAON01000010.1"/>
</dbReference>
<dbReference type="InterPro" id="IPR014085">
    <property type="entry name" value="Allophanate_hydrolase"/>
</dbReference>
<evidence type="ECO:0000313" key="3">
    <source>
        <dbReference type="EMBL" id="PTQ88961.1"/>
    </source>
</evidence>
<evidence type="ECO:0000259" key="1">
    <source>
        <dbReference type="Pfam" id="PF01425"/>
    </source>
</evidence>
<evidence type="ECO:0000313" key="4">
    <source>
        <dbReference type="Proteomes" id="UP000244223"/>
    </source>
</evidence>
<dbReference type="Gene3D" id="3.10.490.10">
    <property type="entry name" value="Gamma-glutamyl cyclotransferase-like"/>
    <property type="match status" value="1"/>
</dbReference>
<name>A0A2T5IYA0_9GAMM</name>
<dbReference type="GO" id="GO:0016787">
    <property type="term" value="F:hydrolase activity"/>
    <property type="evidence" value="ECO:0007669"/>
    <property type="project" value="UniProtKB-KW"/>
</dbReference>
<feature type="domain" description="Allophanate hydrolase C-terminal" evidence="2">
    <location>
        <begin position="478"/>
        <end position="601"/>
    </location>
</feature>
<dbReference type="EMBL" id="QAON01000010">
    <property type="protein sequence ID" value="PTQ88961.1"/>
    <property type="molecule type" value="Genomic_DNA"/>
</dbReference>
<gene>
    <name evidence="3" type="ORF">C8N29_110110</name>
</gene>
<accession>A0A2T5IYA0</accession>
<dbReference type="InterPro" id="IPR036928">
    <property type="entry name" value="AS_sf"/>
</dbReference>
<organism evidence="3 4">
    <name type="scientific">Agitococcus lubricus</name>
    <dbReference type="NCBI Taxonomy" id="1077255"/>
    <lineage>
        <taxon>Bacteria</taxon>
        <taxon>Pseudomonadati</taxon>
        <taxon>Pseudomonadota</taxon>
        <taxon>Gammaproteobacteria</taxon>
        <taxon>Moraxellales</taxon>
        <taxon>Moraxellaceae</taxon>
        <taxon>Agitococcus</taxon>
    </lineage>
</organism>
<dbReference type="NCBIfam" id="NF006043">
    <property type="entry name" value="PRK08186.1"/>
    <property type="match status" value="1"/>
</dbReference>
<dbReference type="PANTHER" id="PTHR11895:SF169">
    <property type="entry name" value="GLUTAMYL-TRNA(GLN) AMIDOTRANSFERASE"/>
    <property type="match status" value="1"/>
</dbReference>
<dbReference type="InterPro" id="IPR023631">
    <property type="entry name" value="Amidase_dom"/>
</dbReference>
<dbReference type="SUPFAM" id="SSF75304">
    <property type="entry name" value="Amidase signature (AS) enzymes"/>
    <property type="match status" value="1"/>
</dbReference>
<proteinExistence type="predicted"/>
<feature type="domain" description="Amidase" evidence="1">
    <location>
        <begin position="28"/>
        <end position="439"/>
    </location>
</feature>
<dbReference type="Gene3D" id="3.90.1300.10">
    <property type="entry name" value="Amidase signature (AS) domain"/>
    <property type="match status" value="1"/>
</dbReference>
<dbReference type="Pfam" id="PF01425">
    <property type="entry name" value="Amidase"/>
    <property type="match status" value="1"/>
</dbReference>